<dbReference type="Pfam" id="PF05345">
    <property type="entry name" value="He_PIG"/>
    <property type="match status" value="9"/>
</dbReference>
<name>A0A975GU04_9BACT</name>
<evidence type="ECO:0000259" key="2">
    <source>
        <dbReference type="PROSITE" id="PS50268"/>
    </source>
</evidence>
<dbReference type="InterPro" id="IPR013783">
    <property type="entry name" value="Ig-like_fold"/>
</dbReference>
<dbReference type="PANTHER" id="PTHR21559:SF21">
    <property type="entry name" value="DYSTROGLYCAN 1"/>
    <property type="match status" value="1"/>
</dbReference>
<dbReference type="SMART" id="SM00112">
    <property type="entry name" value="CA"/>
    <property type="match status" value="6"/>
</dbReference>
<feature type="domain" description="Cadherin" evidence="2">
    <location>
        <begin position="1033"/>
        <end position="1109"/>
    </location>
</feature>
<dbReference type="KEGG" id="dmm:dnm_097480"/>
<feature type="region of interest" description="Disordered" evidence="1">
    <location>
        <begin position="907"/>
        <end position="928"/>
    </location>
</feature>
<feature type="domain" description="Cadherin" evidence="2">
    <location>
        <begin position="1222"/>
        <end position="1337"/>
    </location>
</feature>
<dbReference type="GO" id="GO:0007156">
    <property type="term" value="P:homophilic cell adhesion via plasma membrane adhesion molecules"/>
    <property type="evidence" value="ECO:0007669"/>
    <property type="project" value="InterPro"/>
</dbReference>
<feature type="compositionally biased region" description="Polar residues" evidence="1">
    <location>
        <begin position="1837"/>
        <end position="1846"/>
    </location>
</feature>
<sequence length="1938" mass="207679">MLNLIKLENRIVLDGAAVGDAVEHAFAAHEAVIAGKESSFVPEHTGDTDHIADVAALLTDDAAAEPETESIEIVLIADNLPDHQALTDAATPDAHVIVYDAENDSAENVMERVKAISEELGRPVESLSILSHGGEGIFRLGNDVITQENLDETAEAWEALDAVLSDQGRIYLFGCNVANDAGQELLNRLADITGADVFGSDDATGAGGDWDLEAASENADKTLSPPLDAEALASYSDSLDSAPTISGQPSGETIQGTFYSFKPTASDPDGDSFDFSISNQPSWTEFDPATGELTGTPDNENVGIYRNIKIMVTDSTGLSTSLDPFDLVVDNLNDPPTISGRPTETVQEGKSYTFTPILDDPDLLHTGADTHTYSIANKPDWANFDPETGTLSGTPGREDVGTTTGIVITVTDKAGLNASLPAFNITVEKLNREPVISGTPDTSVNQNGFYDFKPTASDPDGDTLTYSISYQPPWADFDPQTGRLSGTPENDDVGVNEGIVITVTDNNGLSDSLDPFNLTVVNVNDAPTIGGTPSDSVQQGKPYSFTPNTDDPDLIHGDAPPTFSIENKPEWANFNAQTGELYGTPVRDDIGTTTEITITATDSKGLSASLDPFDITVERLNLEPTIVGNPLTSVNQDGDYSFTPIASDPDDDPLTFSISNQPTWTTFNPETGELKGTPGNDDVGITTDIVITVTDSEGFSDSLDPFNLTVVNVNDPPTISGLSSGKVLADKLYSFRPTSSDPDLPYGDTVSFSITNKPAWATFDPATGKLSGTPGKDDVGDYSDIVITVTDSSGEKSDLDPFTLTVVKESEAPVIMGTPDLSVDQGEFYTFTPTATDPDGDTDLTFSISSQPPWMTFEKDGTLSGTPTNEDVGFYNNITIAVTDSDGLSDALTFNLVVDNVNDPPTISGTSAQSVQEGKSYTFTPTSDDPDLLWDDDELIYSIENKPPWTTFDETTGTLSGVPSREALDQEGIDVKDLPYTYEDIVITVRDSSWEEKSLTFDLTVEPLNNAPVIEGDPPTVVKQGGDYVFQPTAYDPDGDELVFSISNQPSWTADATFDPATGRLTGTPKNEDVGYYANVEITVTDSGGLSATLPFNIYVEDVNDAPVIASVPRDKVRLGTDYEFVPSAVDIDDYWQMPTGWEELTYSIQNKPDWATFDEVTGTLSGTPTDSAMIDDGGHVGLWKDVKITVYDDGDKEPGQPRLSDSLTFDILVILPNEPPVIEPQPFTVDEGSPAGTELEPGPVEATDEDGPDDLTYTITGGTGEGLFDIDPVTGQITVAGGAYPEDHDTTDDYTLIVNVNDGIADAAATMTINVIPVRPIVDLDDDDDGGDGPGGKPGRDGYDFDATFREGDDPVKLADADAIIENPDGTHIDSLTVTITNLKDGDVLAVDTTGTNITASYDGANGTLTLTGRDTDDNYTNVLQKITFENTSENPNQAERVIDFVAVDAEGDSSDTATCWVKVIAVNDPPVNHVPGLQSTSIDTPLNFSEARDNRIFVSDIDAFHYDENDNRVDDDVQVTLSVDQGTLSLPGGERTDDGTGEITLTGTIPDINAQLRGLTYTPLPGWTGEAELKIVTNDLGHTGEGGPLTDTDTVRIIVGIPHPHVPEPPPGPEPEGPLEPILRPDMGDRGYWGLGFPYERGEVQPTGLYLIPSASKSLDHPCGDDELYRCCTLEESLRLGCRFAPALDPESRLCNITWQWLEEEFGWDAPLLGEEQDLYSSVPEKHFLREANDEGLNGIAGDMGYAFFGGTEDAPYAQILSDEANFVQGSDGEFNAAPGELKYSFFGGRENLDVPATWGSDAWPMLGNVVPCEEDGYADIPESGDWTPAPETDNYGTLGNESTPPVIREENLSGNLESRAPEPEISNYRAANWEKVSDEKDALLKNDHLAQFEQVAPAKELSPNTEKQASQPGGNSVDNHEGLTNLILSLRKASK</sequence>
<feature type="compositionally biased region" description="Polar residues" evidence="1">
    <location>
        <begin position="907"/>
        <end position="927"/>
    </location>
</feature>
<evidence type="ECO:0000256" key="1">
    <source>
        <dbReference type="SAM" id="MobiDB-lite"/>
    </source>
</evidence>
<dbReference type="InterPro" id="IPR006644">
    <property type="entry name" value="Cadg"/>
</dbReference>
<evidence type="ECO:0000313" key="3">
    <source>
        <dbReference type="EMBL" id="QTA93644.1"/>
    </source>
</evidence>
<dbReference type="SUPFAM" id="SSF49313">
    <property type="entry name" value="Cadherin-like"/>
    <property type="match status" value="11"/>
</dbReference>
<dbReference type="Proteomes" id="UP000663722">
    <property type="component" value="Chromosome"/>
</dbReference>
<dbReference type="GO" id="GO:0005509">
    <property type="term" value="F:calcium ion binding"/>
    <property type="evidence" value="ECO:0007669"/>
    <property type="project" value="InterPro"/>
</dbReference>
<dbReference type="EMBL" id="CP061800">
    <property type="protein sequence ID" value="QTA93644.1"/>
    <property type="molecule type" value="Genomic_DNA"/>
</dbReference>
<dbReference type="Gene3D" id="2.60.40.10">
    <property type="entry name" value="Immunoglobulins"/>
    <property type="match status" value="10"/>
</dbReference>
<dbReference type="GO" id="GO:0016011">
    <property type="term" value="C:dystroglycan complex"/>
    <property type="evidence" value="ECO:0007669"/>
    <property type="project" value="TreeGrafter"/>
</dbReference>
<feature type="region of interest" description="Disordered" evidence="1">
    <location>
        <begin position="1824"/>
        <end position="1851"/>
    </location>
</feature>
<gene>
    <name evidence="3" type="ORF">dnm_097480</name>
</gene>
<evidence type="ECO:0000313" key="4">
    <source>
        <dbReference type="Proteomes" id="UP000663722"/>
    </source>
</evidence>
<dbReference type="Pfam" id="PF14252">
    <property type="entry name" value="DUF4347"/>
    <property type="match status" value="1"/>
</dbReference>
<dbReference type="InterPro" id="IPR025592">
    <property type="entry name" value="DUF4347"/>
</dbReference>
<dbReference type="PROSITE" id="PS50268">
    <property type="entry name" value="CADHERIN_2"/>
    <property type="match status" value="2"/>
</dbReference>
<keyword evidence="4" id="KW-1185">Reference proteome</keyword>
<protein>
    <submittedName>
        <fullName evidence="3">Cadherin domain-containing protein, DUF4347</fullName>
    </submittedName>
</protein>
<dbReference type="SMART" id="SM00736">
    <property type="entry name" value="CADG"/>
    <property type="match status" value="9"/>
</dbReference>
<accession>A0A975GU04</accession>
<organism evidence="3 4">
    <name type="scientific">Desulfonema magnum</name>
    <dbReference type="NCBI Taxonomy" id="45655"/>
    <lineage>
        <taxon>Bacteria</taxon>
        <taxon>Pseudomonadati</taxon>
        <taxon>Thermodesulfobacteriota</taxon>
        <taxon>Desulfobacteria</taxon>
        <taxon>Desulfobacterales</taxon>
        <taxon>Desulfococcaceae</taxon>
        <taxon>Desulfonema</taxon>
    </lineage>
</organism>
<dbReference type="Gene3D" id="2.60.40.60">
    <property type="entry name" value="Cadherins"/>
    <property type="match status" value="1"/>
</dbReference>
<dbReference type="InterPro" id="IPR015919">
    <property type="entry name" value="Cadherin-like_sf"/>
</dbReference>
<dbReference type="RefSeq" id="WP_207680506.1">
    <property type="nucleotide sequence ID" value="NZ_CP061800.1"/>
</dbReference>
<feature type="compositionally biased region" description="Polar residues" evidence="1">
    <location>
        <begin position="1905"/>
        <end position="1920"/>
    </location>
</feature>
<proteinExistence type="predicted"/>
<feature type="region of interest" description="Disordered" evidence="1">
    <location>
        <begin position="1323"/>
        <end position="1346"/>
    </location>
</feature>
<dbReference type="GO" id="GO:0043236">
    <property type="term" value="F:laminin binding"/>
    <property type="evidence" value="ECO:0007669"/>
    <property type="project" value="TreeGrafter"/>
</dbReference>
<dbReference type="CDD" id="cd11304">
    <property type="entry name" value="Cadherin_repeat"/>
    <property type="match status" value="2"/>
</dbReference>
<feature type="region of interest" description="Disordered" evidence="1">
    <location>
        <begin position="1226"/>
        <end position="1254"/>
    </location>
</feature>
<feature type="region of interest" description="Disordered" evidence="1">
    <location>
        <begin position="1897"/>
        <end position="1938"/>
    </location>
</feature>
<dbReference type="InterPro" id="IPR002126">
    <property type="entry name" value="Cadherin-like_dom"/>
</dbReference>
<dbReference type="PANTHER" id="PTHR21559">
    <property type="entry name" value="DYSTROGLYCAN-RELATED"/>
    <property type="match status" value="1"/>
</dbReference>
<reference evidence="3" key="1">
    <citation type="journal article" date="2021" name="Microb. Physiol.">
        <title>Proteogenomic Insights into the Physiology of Marine, Sulfate-Reducing, Filamentous Desulfonema limicola and Desulfonema magnum.</title>
        <authorList>
            <person name="Schnaars V."/>
            <person name="Wohlbrand L."/>
            <person name="Scheve S."/>
            <person name="Hinrichs C."/>
            <person name="Reinhardt R."/>
            <person name="Rabus R."/>
        </authorList>
    </citation>
    <scope>NUCLEOTIDE SEQUENCE</scope>
    <source>
        <strain evidence="3">4be13</strain>
    </source>
</reference>